<gene>
    <name evidence="2" type="ORF">METZ01_LOCUS44817</name>
</gene>
<evidence type="ECO:0000259" key="1">
    <source>
        <dbReference type="Pfam" id="PF13860"/>
    </source>
</evidence>
<organism evidence="2">
    <name type="scientific">marine metagenome</name>
    <dbReference type="NCBI Taxonomy" id="408172"/>
    <lineage>
        <taxon>unclassified sequences</taxon>
        <taxon>metagenomes</taxon>
        <taxon>ecological metagenomes</taxon>
    </lineage>
</organism>
<dbReference type="EMBL" id="UINC01002020">
    <property type="protein sequence ID" value="SUZ91963.1"/>
    <property type="molecule type" value="Genomic_DNA"/>
</dbReference>
<dbReference type="NCBIfam" id="TIGR04183">
    <property type="entry name" value="Por_Secre_tail"/>
    <property type="match status" value="1"/>
</dbReference>
<protein>
    <recommendedName>
        <fullName evidence="1">FlgD/Vpr Ig-like domain-containing protein</fullName>
    </recommendedName>
</protein>
<reference evidence="2" key="1">
    <citation type="submission" date="2018-05" db="EMBL/GenBank/DDBJ databases">
        <authorList>
            <person name="Lanie J.A."/>
            <person name="Ng W.-L."/>
            <person name="Kazmierczak K.M."/>
            <person name="Andrzejewski T.M."/>
            <person name="Davidsen T.M."/>
            <person name="Wayne K.J."/>
            <person name="Tettelin H."/>
            <person name="Glass J.I."/>
            <person name="Rusch D."/>
            <person name="Podicherti R."/>
            <person name="Tsui H.-C.T."/>
            <person name="Winkler M.E."/>
        </authorList>
    </citation>
    <scope>NUCLEOTIDE SEQUENCE</scope>
</reference>
<accession>A0A381RSU9</accession>
<feature type="domain" description="FlgD/Vpr Ig-like" evidence="1">
    <location>
        <begin position="407"/>
        <end position="465"/>
    </location>
</feature>
<dbReference type="InterPro" id="IPR025965">
    <property type="entry name" value="FlgD/Vpr_Ig-like"/>
</dbReference>
<proteinExistence type="predicted"/>
<dbReference type="InterPro" id="IPR026444">
    <property type="entry name" value="Secre_tail"/>
</dbReference>
<dbReference type="Gene3D" id="2.60.40.4070">
    <property type="match status" value="1"/>
</dbReference>
<name>A0A381RSU9_9ZZZZ</name>
<evidence type="ECO:0000313" key="2">
    <source>
        <dbReference type="EMBL" id="SUZ91963.1"/>
    </source>
</evidence>
<dbReference type="Pfam" id="PF13860">
    <property type="entry name" value="FlgD_ig"/>
    <property type="match status" value="1"/>
</dbReference>
<dbReference type="AlphaFoldDB" id="A0A381RSU9"/>
<sequence>MHYGPGDGTTWWANSLEDVTTRACLFDDEYVFNADGSYNNVLGADTWLETWQGVDEGCGAPIAPHDGSNPATWTVDEAAGTITISGLGAFLGLAKVHNSGEDGAPVDNMITYNYSLYGDGNGMDVTVSGFNSGVPDAVWSFKFDKIQTANSVLSDFIAFTHPTEENTAFDHNLVLRHNGTVFPPLQNTDDTRDVLLHYKVLDYATVIADEVPFTQQELNLIDEEWGEHEYTVVAMYDEGASNPSNVVSVNLFNNPPSAVSLVAPPDNTTITITPDNVGTGVTMGIWTPAADPDNDPLLYTLYGNFDYLGQEAYWDSSTSATSLTITHAYWAAFMMTEGQEVDELTFAWSVQASDGTDTTHAGNGPRTLIVNVNAMYMDVDGDNIPDEFALYDNYPNPFNPVTSINYDIPEATDVTLDVYNLMGQRVRTLVSRHHEPGRYSVVWDGTNDFGSPIASGMYIFKIQSKDFMSIKKMLLMK</sequence>